<protein>
    <submittedName>
        <fullName evidence="1">Uncharacterized protein</fullName>
    </submittedName>
</protein>
<gene>
    <name evidence="1" type="ORF">CLO192961_LOCUS278438</name>
</gene>
<comment type="caution">
    <text evidence="1">The sequence shown here is derived from an EMBL/GenBank/DDBJ whole genome shotgun (WGS) entry which is preliminary data.</text>
</comment>
<dbReference type="Proteomes" id="UP000766486">
    <property type="component" value="Unassembled WGS sequence"/>
</dbReference>
<evidence type="ECO:0000313" key="1">
    <source>
        <dbReference type="EMBL" id="VUC30107.1"/>
    </source>
</evidence>
<proteinExistence type="predicted"/>
<sequence length="555" mass="62828">MTDSRDSHLALPNLGYDFVTAVTQNSINAAIIDHLDFKQQKAASVCFVVENGKQTYIPFEELLKRTNGTDPFMIEEFPEDKKPNDDPGIQNLITAKFLRGFRCRLGNPPMTDDDAVPDFVTLGSDTKRVNFKLLCAECAVVEYRPAAPDYFEAKWTHRKQRKDDPWIFEAKVDLRLDPIVNEGYGKLPKDVQDRIKNLGDTAFSVEQLIFDFTNASLSGRPKWVNPDDDLGHMLTGGPFSGKYYDILRERGEPLLGCVIKNEDPSLPEASLDLTDFDFKVCPFLDSDGKAVQEQGLATLNYLCATGGRRVENRNPPTWNWLTEAEGKDTHGVISINRNTLAEYLRPTLELYFLSNCLAPWVSCTYDSGAVVYKYRFDQQGTGTDLKQNPEGDTLFEVSWYRKAHDASKAWAAFTINWEYKANVKFKGNAIIVTQYVDMYMSITADIRGGGAHVIRETVTDTNTFGVAHGKLRVKSNRHCDDTSELPHPQWKSMFPGYSKAINNLINITKYRKESLENFTIPIISDFVFPGGKTFSPQEAKFSKYQDLVCNIRYMS</sequence>
<organism evidence="1 2">
    <name type="scientific">Bionectria ochroleuca</name>
    <name type="common">Gliocladium roseum</name>
    <dbReference type="NCBI Taxonomy" id="29856"/>
    <lineage>
        <taxon>Eukaryota</taxon>
        <taxon>Fungi</taxon>
        <taxon>Dikarya</taxon>
        <taxon>Ascomycota</taxon>
        <taxon>Pezizomycotina</taxon>
        <taxon>Sordariomycetes</taxon>
        <taxon>Hypocreomycetidae</taxon>
        <taxon>Hypocreales</taxon>
        <taxon>Bionectriaceae</taxon>
        <taxon>Clonostachys</taxon>
    </lineage>
</organism>
<accession>A0ABY6UIU9</accession>
<reference evidence="1 2" key="1">
    <citation type="submission" date="2019-06" db="EMBL/GenBank/DDBJ databases">
        <authorList>
            <person name="Broberg M."/>
        </authorList>
    </citation>
    <scope>NUCLEOTIDE SEQUENCE [LARGE SCALE GENOMIC DNA]</scope>
</reference>
<name>A0ABY6UIU9_BIOOC</name>
<dbReference type="EMBL" id="CABFNS010000814">
    <property type="protein sequence ID" value="VUC30107.1"/>
    <property type="molecule type" value="Genomic_DNA"/>
</dbReference>
<keyword evidence="2" id="KW-1185">Reference proteome</keyword>
<evidence type="ECO:0000313" key="2">
    <source>
        <dbReference type="Proteomes" id="UP000766486"/>
    </source>
</evidence>